<accession>A0A2X2W2K9</accession>
<evidence type="ECO:0000313" key="2">
    <source>
        <dbReference type="Proteomes" id="UP000250223"/>
    </source>
</evidence>
<organism evidence="1 2">
    <name type="scientific">Clostridium cochlearium</name>
    <dbReference type="NCBI Taxonomy" id="1494"/>
    <lineage>
        <taxon>Bacteria</taxon>
        <taxon>Bacillati</taxon>
        <taxon>Bacillota</taxon>
        <taxon>Clostridia</taxon>
        <taxon>Eubacteriales</taxon>
        <taxon>Clostridiaceae</taxon>
        <taxon>Clostridium</taxon>
    </lineage>
</organism>
<sequence>MNIQGYSNFQYIFNLHNNPNKTMEDQAKINKARKENPILDRVLYQNDINKMFEEQAKIEKIAKKIARGENLSKEERELISEADPEMLRKAEMAKQENEALKRSLKNAKSKQQAQRILAEACIKAQLVSKVDPQYADLLMDTIQELHEDFNKTNTLYDETKNYGQNRKNSRSLVNLKL</sequence>
<proteinExistence type="predicted"/>
<evidence type="ECO:0000313" key="1">
    <source>
        <dbReference type="EMBL" id="SQB33577.1"/>
    </source>
</evidence>
<reference evidence="1 2" key="1">
    <citation type="submission" date="2018-06" db="EMBL/GenBank/DDBJ databases">
        <authorList>
            <consortium name="Pathogen Informatics"/>
            <person name="Doyle S."/>
        </authorList>
    </citation>
    <scope>NUCLEOTIDE SEQUENCE [LARGE SCALE GENOMIC DNA]</scope>
    <source>
        <strain evidence="1 2">NCTC13028</strain>
    </source>
</reference>
<dbReference type="EMBL" id="UAWC01000001">
    <property type="protein sequence ID" value="SQB33577.1"/>
    <property type="molecule type" value="Genomic_DNA"/>
</dbReference>
<dbReference type="Proteomes" id="UP000250223">
    <property type="component" value="Unassembled WGS sequence"/>
</dbReference>
<gene>
    <name evidence="1" type="ORF">NCTC13028_00572</name>
</gene>
<name>A0A2X2W2K9_CLOCO</name>
<protein>
    <submittedName>
        <fullName evidence="1">Alpha-NAC protein</fullName>
    </submittedName>
</protein>
<dbReference type="AlphaFoldDB" id="A0A2X2W2K9"/>
<dbReference type="RefSeq" id="WP_111921195.1">
    <property type="nucleotide sequence ID" value="NZ_UAWC01000001.1"/>
</dbReference>